<gene>
    <name evidence="2" type="ORF">CIT26_05910</name>
</gene>
<evidence type="ECO:0000313" key="3">
    <source>
        <dbReference type="Proteomes" id="UP000216442"/>
    </source>
</evidence>
<sequence>MTRHGMVQPSTAGAQPPATNPRASMVTIGVDRAASDRAPSRRCRTAGRQGGPCASIPPLPGGGRTIPDTSRKSKSP</sequence>
<dbReference type="OrthoDB" id="8402023at2"/>
<accession>A0A271LTL6</accession>
<keyword evidence="3" id="KW-1185">Reference proteome</keyword>
<evidence type="ECO:0000313" key="2">
    <source>
        <dbReference type="EMBL" id="PAQ11117.1"/>
    </source>
</evidence>
<evidence type="ECO:0000256" key="1">
    <source>
        <dbReference type="SAM" id="MobiDB-lite"/>
    </source>
</evidence>
<dbReference type="EMBL" id="NPKJ01000021">
    <property type="protein sequence ID" value="PAQ11117.1"/>
    <property type="molecule type" value="Genomic_DNA"/>
</dbReference>
<comment type="caution">
    <text evidence="2">The sequence shown here is derived from an EMBL/GenBank/DDBJ whole genome shotgun (WGS) entry which is preliminary data.</text>
</comment>
<dbReference type="Proteomes" id="UP000216442">
    <property type="component" value="Unassembled WGS sequence"/>
</dbReference>
<proteinExistence type="predicted"/>
<organism evidence="2 3">
    <name type="scientific">Mesorhizobium temperatum</name>
    <dbReference type="NCBI Taxonomy" id="241416"/>
    <lineage>
        <taxon>Bacteria</taxon>
        <taxon>Pseudomonadati</taxon>
        <taxon>Pseudomonadota</taxon>
        <taxon>Alphaproteobacteria</taxon>
        <taxon>Hyphomicrobiales</taxon>
        <taxon>Phyllobacteriaceae</taxon>
        <taxon>Mesorhizobium</taxon>
    </lineage>
</organism>
<protein>
    <submittedName>
        <fullName evidence="2">Uncharacterized protein</fullName>
    </submittedName>
</protein>
<name>A0A271LTL6_9HYPH</name>
<dbReference type="AlphaFoldDB" id="A0A271LTL6"/>
<feature type="region of interest" description="Disordered" evidence="1">
    <location>
        <begin position="1"/>
        <end position="76"/>
    </location>
</feature>
<reference evidence="2 3" key="1">
    <citation type="submission" date="2017-08" db="EMBL/GenBank/DDBJ databases">
        <title>Mesorhizobium wenxinae sp. nov., a novel rhizobial species isolated from root nodules of chickpea (Cicer arietinum L.).</title>
        <authorList>
            <person name="Zhang J."/>
        </authorList>
    </citation>
    <scope>NUCLEOTIDE SEQUENCE [LARGE SCALE GENOMIC DNA]</scope>
    <source>
        <strain evidence="2 3">SDW018</strain>
    </source>
</reference>